<protein>
    <recommendedName>
        <fullName evidence="3">DUF2207 domain-containing protein</fullName>
    </recommendedName>
</protein>
<keyword evidence="1" id="KW-0472">Membrane</keyword>
<dbReference type="AlphaFoldDB" id="A0A143SZD4"/>
<organism evidence="2">
    <name type="scientific">Streptomyces avermitilis (strain ATCC 31267 / DSM 46492 / JCM 5070 / NBRC 14893 / NCIMB 12804 / NRRL 8165 / MA-4680)</name>
    <dbReference type="NCBI Taxonomy" id="227882"/>
    <lineage>
        <taxon>Bacteria</taxon>
        <taxon>Bacillati</taxon>
        <taxon>Actinomycetota</taxon>
        <taxon>Actinomycetes</taxon>
        <taxon>Kitasatosporales</taxon>
        <taxon>Streptomycetaceae</taxon>
        <taxon>Streptomyces</taxon>
    </lineage>
</organism>
<accession>A0A143SZD4</accession>
<feature type="transmembrane region" description="Helical" evidence="1">
    <location>
        <begin position="147"/>
        <end position="163"/>
    </location>
</feature>
<evidence type="ECO:0008006" key="3">
    <source>
        <dbReference type="Google" id="ProtNLM"/>
    </source>
</evidence>
<dbReference type="EMBL" id="AP017380">
    <property type="protein sequence ID" value="BAU77478.1"/>
    <property type="molecule type" value="Genomic_DNA"/>
</dbReference>
<keyword evidence="1" id="KW-1133">Transmembrane helix</keyword>
<geneLocation type="plasmid" evidence="2">
    <name>SAP2</name>
</geneLocation>
<sequence length="267" mass="29251">MKGAGTEAGMPESSCLVGSWLVGRKNPMQVVMSETVALAEDGYLQVTAYEDGYVILPGTRSGAGLPPDRAALLDAILGREGELRLRREPGPPASFRGTRISLAQIQESVTKAARERGYLARPYYVLFSMAIAVLSGGFLMWRGNTSTAFLLCMAAALLGTWSFREAHISKAGAAEQRRLLALQDSLRRPSRPAHPEGETSLGYRLLPWATLLLDGEDYGRWYADNLLDVELPRWWGQEADGQDPTLRFVSQEGMKGLLHSLLHHVGP</sequence>
<evidence type="ECO:0000313" key="2">
    <source>
        <dbReference type="EMBL" id="BAU77478.1"/>
    </source>
</evidence>
<gene>
    <name evidence="2" type="ORF">SAVERM_2p034</name>
</gene>
<name>A0A143SZD4_STRAW</name>
<reference evidence="2" key="1">
    <citation type="submission" date="2016-03" db="EMBL/GenBank/DDBJ databases">
        <title>Complete sequence of the second linear plasmid SAP2 of Streptomyces avermitilis.</title>
        <authorList>
            <person name="Ikeda H."/>
        </authorList>
    </citation>
    <scope>NUCLEOTIDE SEQUENCE</scope>
    <source>
        <strain evidence="2">MA-4680</strain>
        <plasmid evidence="2">SAP2</plasmid>
    </source>
</reference>
<keyword evidence="1" id="KW-0812">Transmembrane</keyword>
<keyword evidence="2" id="KW-0614">Plasmid</keyword>
<proteinExistence type="predicted"/>
<evidence type="ECO:0000256" key="1">
    <source>
        <dbReference type="SAM" id="Phobius"/>
    </source>
</evidence>
<feature type="transmembrane region" description="Helical" evidence="1">
    <location>
        <begin position="123"/>
        <end position="141"/>
    </location>
</feature>